<name>A0A104M4I1_9BURK</name>
<dbReference type="STRING" id="1503054.WT74_26040"/>
<accession>A0A104M4I1</accession>
<proteinExistence type="predicted"/>
<gene>
    <name evidence="1" type="ORF">F7R25_07765</name>
    <name evidence="2" type="ORF">WT44_23625</name>
</gene>
<dbReference type="RefSeq" id="WP_059566763.1">
    <property type="nucleotide sequence ID" value="NZ_CABVPM010000019.1"/>
</dbReference>
<dbReference type="EMBL" id="LPHB01000056">
    <property type="protein sequence ID" value="KWA59268.1"/>
    <property type="molecule type" value="Genomic_DNA"/>
</dbReference>
<reference evidence="1 4" key="2">
    <citation type="submission" date="2019-09" db="EMBL/GenBank/DDBJ databases">
        <title>Draft genome sequences of 48 bacterial type strains from the CCUG.</title>
        <authorList>
            <person name="Tunovic T."/>
            <person name="Pineiro-Iglesias B."/>
            <person name="Unosson C."/>
            <person name="Inganas E."/>
            <person name="Ohlen M."/>
            <person name="Cardew S."/>
            <person name="Jensie-Markopoulos S."/>
            <person name="Salva-Serra F."/>
            <person name="Jaen-Luchoro D."/>
            <person name="Karlsson R."/>
            <person name="Svensson-Stadler L."/>
            <person name="Chun J."/>
            <person name="Moore E."/>
        </authorList>
    </citation>
    <scope>NUCLEOTIDE SEQUENCE [LARGE SCALE GENOMIC DNA]</scope>
    <source>
        <strain evidence="1 4">CCUG 65686</strain>
    </source>
</reference>
<sequence length="101" mass="11407">MRMLLNIRIPHEPFNTLVRDGTVGDVVARILDEIKPEAVYFTEQNGARGAVVIVDLNDPSRIPALAEPWFLMFNADCEFRVAMLPDDLRKAGLAQLGEKWK</sequence>
<dbReference type="AlphaFoldDB" id="A0A104M4I1"/>
<dbReference type="EMBL" id="VZOK01000009">
    <property type="protein sequence ID" value="KAB0639504.1"/>
    <property type="molecule type" value="Genomic_DNA"/>
</dbReference>
<evidence type="ECO:0000313" key="3">
    <source>
        <dbReference type="Proteomes" id="UP000068603"/>
    </source>
</evidence>
<organism evidence="2">
    <name type="scientific">Burkholderia stagnalis</name>
    <dbReference type="NCBI Taxonomy" id="1503054"/>
    <lineage>
        <taxon>Bacteria</taxon>
        <taxon>Pseudomonadati</taxon>
        <taxon>Pseudomonadota</taxon>
        <taxon>Betaproteobacteria</taxon>
        <taxon>Burkholderiales</taxon>
        <taxon>Burkholderiaceae</taxon>
        <taxon>Burkholderia</taxon>
        <taxon>Burkholderia cepacia complex</taxon>
    </lineage>
</organism>
<reference evidence="2 3" key="1">
    <citation type="submission" date="2015-11" db="EMBL/GenBank/DDBJ databases">
        <title>Expanding the genomic diversity of Burkholderia species for the development of highly accurate diagnostics.</title>
        <authorList>
            <person name="Sahl J."/>
            <person name="Keim P."/>
            <person name="Wagner D."/>
        </authorList>
    </citation>
    <scope>NUCLEOTIDE SEQUENCE [LARGE SCALE GENOMIC DNA]</scope>
    <source>
        <strain evidence="2 3">MSMB1960WGS</strain>
    </source>
</reference>
<evidence type="ECO:0000313" key="4">
    <source>
        <dbReference type="Proteomes" id="UP000473470"/>
    </source>
</evidence>
<dbReference type="Proteomes" id="UP000473470">
    <property type="component" value="Unassembled WGS sequence"/>
</dbReference>
<evidence type="ECO:0000313" key="1">
    <source>
        <dbReference type="EMBL" id="KAB0639504.1"/>
    </source>
</evidence>
<dbReference type="Proteomes" id="UP000068603">
    <property type="component" value="Unassembled WGS sequence"/>
</dbReference>
<comment type="caution">
    <text evidence="2">The sequence shown here is derived from an EMBL/GenBank/DDBJ whole genome shotgun (WGS) entry which is preliminary data.</text>
</comment>
<dbReference type="GeneID" id="93056115"/>
<protein>
    <submittedName>
        <fullName evidence="2">Panthothenate synthetase</fullName>
    </submittedName>
</protein>
<evidence type="ECO:0000313" key="2">
    <source>
        <dbReference type="EMBL" id="KWA59268.1"/>
    </source>
</evidence>